<dbReference type="PRINTS" id="PR00461">
    <property type="entry name" value="PLPEROXIDASE"/>
</dbReference>
<keyword evidence="4" id="KW-0575">Peroxidase</keyword>
<dbReference type="Pfam" id="PF00141">
    <property type="entry name" value="peroxidase"/>
    <property type="match status" value="1"/>
</dbReference>
<name>A0AAD3T020_NEPGR</name>
<evidence type="ECO:0000313" key="12">
    <source>
        <dbReference type="EMBL" id="GMH20214.1"/>
    </source>
</evidence>
<keyword evidence="10" id="KW-0106">Calcium</keyword>
<sequence>MRNLITNGFGTVYGRLFVGTAEKIPSSQLVGITSVRDAIIAAILYRGPYWSLPLGRRDSLTSNSSDNQHIPSPFEPLENITAKFISKGLDMNDMVVLSGGHTIGFAQCFTFK</sequence>
<dbReference type="PROSITE" id="PS00435">
    <property type="entry name" value="PEROXIDASE_1"/>
    <property type="match status" value="1"/>
</dbReference>
<dbReference type="PROSITE" id="PS50873">
    <property type="entry name" value="PEROXIDASE_4"/>
    <property type="match status" value="1"/>
</dbReference>
<comment type="similarity">
    <text evidence="2">Belongs to the peroxidase family. Ascorbate peroxidase subfamily.</text>
</comment>
<protein>
    <recommendedName>
        <fullName evidence="3">peroxidase</fullName>
        <ecNumber evidence="3">1.11.1.7</ecNumber>
    </recommendedName>
</protein>
<feature type="binding site" evidence="9">
    <location>
        <position position="71"/>
    </location>
    <ligand>
        <name>substrate</name>
    </ligand>
</feature>
<feature type="binding site" description="axial binding residue" evidence="10">
    <location>
        <position position="101"/>
    </location>
    <ligand>
        <name>heme b</name>
        <dbReference type="ChEBI" id="CHEBI:60344"/>
    </ligand>
    <ligandPart>
        <name>Fe</name>
        <dbReference type="ChEBI" id="CHEBI:18248"/>
    </ligandPart>
</feature>
<dbReference type="PANTHER" id="PTHR31388">
    <property type="entry name" value="PEROXIDASE 72-RELATED"/>
    <property type="match status" value="1"/>
</dbReference>
<feature type="binding site" evidence="10">
    <location>
        <position position="102"/>
    </location>
    <ligand>
        <name>Ca(2+)</name>
        <dbReference type="ChEBI" id="CHEBI:29108"/>
        <label>2</label>
    </ligand>
</feature>
<dbReference type="PANTHER" id="PTHR31388:SF180">
    <property type="entry name" value="PEROXIDASE"/>
    <property type="match status" value="1"/>
</dbReference>
<keyword evidence="8 10" id="KW-0408">Iron</keyword>
<evidence type="ECO:0000256" key="2">
    <source>
        <dbReference type="ARBA" id="ARBA00006873"/>
    </source>
</evidence>
<evidence type="ECO:0000256" key="10">
    <source>
        <dbReference type="PIRSR" id="PIRSR600823-3"/>
    </source>
</evidence>
<dbReference type="InterPro" id="IPR002016">
    <property type="entry name" value="Haem_peroxidase"/>
</dbReference>
<comment type="cofactor">
    <cofactor evidence="10">
        <name>heme b</name>
        <dbReference type="ChEBI" id="CHEBI:60344"/>
    </cofactor>
    <text evidence="10">Binds 1 heme b (iron(II)-protoporphyrin IX) group per subunit.</text>
</comment>
<dbReference type="Gene3D" id="1.10.520.10">
    <property type="match status" value="1"/>
</dbReference>
<comment type="cofactor">
    <cofactor evidence="10">
        <name>Ca(2+)</name>
        <dbReference type="ChEBI" id="CHEBI:29108"/>
    </cofactor>
    <text evidence="10">Binds 2 calcium ions per subunit.</text>
</comment>
<dbReference type="EMBL" id="BSYO01000021">
    <property type="protein sequence ID" value="GMH20214.1"/>
    <property type="molecule type" value="Genomic_DNA"/>
</dbReference>
<keyword evidence="6 10" id="KW-0479">Metal-binding</keyword>
<keyword evidence="5" id="KW-0349">Heme</keyword>
<dbReference type="InterPro" id="IPR010255">
    <property type="entry name" value="Haem_peroxidase_sf"/>
</dbReference>
<accession>A0AAD3T020</accession>
<dbReference type="GO" id="GO:0140825">
    <property type="term" value="F:lactoperoxidase activity"/>
    <property type="evidence" value="ECO:0007669"/>
    <property type="project" value="UniProtKB-EC"/>
</dbReference>
<reference evidence="12" key="1">
    <citation type="submission" date="2023-05" db="EMBL/GenBank/DDBJ databases">
        <title>Nepenthes gracilis genome sequencing.</title>
        <authorList>
            <person name="Fukushima K."/>
        </authorList>
    </citation>
    <scope>NUCLEOTIDE SEQUENCE</scope>
    <source>
        <strain evidence="12">SING2019-196</strain>
    </source>
</reference>
<evidence type="ECO:0000256" key="6">
    <source>
        <dbReference type="ARBA" id="ARBA00022723"/>
    </source>
</evidence>
<dbReference type="SUPFAM" id="SSF48113">
    <property type="entry name" value="Heme-dependent peroxidases"/>
    <property type="match status" value="1"/>
</dbReference>
<comment type="caution">
    <text evidence="12">The sequence shown here is derived from an EMBL/GenBank/DDBJ whole genome shotgun (WGS) entry which is preliminary data.</text>
</comment>
<dbReference type="EC" id="1.11.1.7" evidence="3"/>
<evidence type="ECO:0000256" key="8">
    <source>
        <dbReference type="ARBA" id="ARBA00023004"/>
    </source>
</evidence>
<dbReference type="GO" id="GO:0046872">
    <property type="term" value="F:metal ion binding"/>
    <property type="evidence" value="ECO:0007669"/>
    <property type="project" value="UniProtKB-KW"/>
</dbReference>
<evidence type="ECO:0000256" key="7">
    <source>
        <dbReference type="ARBA" id="ARBA00023002"/>
    </source>
</evidence>
<dbReference type="Proteomes" id="UP001279734">
    <property type="component" value="Unassembled WGS sequence"/>
</dbReference>
<keyword evidence="7" id="KW-0560">Oxidoreductase</keyword>
<gene>
    <name evidence="12" type="ORF">Nepgr_022055</name>
</gene>
<feature type="domain" description="Plant heme peroxidase family profile" evidence="11">
    <location>
        <begin position="34"/>
        <end position="112"/>
    </location>
</feature>
<evidence type="ECO:0000256" key="5">
    <source>
        <dbReference type="ARBA" id="ARBA00022617"/>
    </source>
</evidence>
<dbReference type="AlphaFoldDB" id="A0AAD3T020"/>
<evidence type="ECO:0000259" key="11">
    <source>
        <dbReference type="PROSITE" id="PS50873"/>
    </source>
</evidence>
<dbReference type="GO" id="GO:0006979">
    <property type="term" value="P:response to oxidative stress"/>
    <property type="evidence" value="ECO:0007669"/>
    <property type="project" value="InterPro"/>
</dbReference>
<dbReference type="PRINTS" id="PR00458">
    <property type="entry name" value="PEROXIDASE"/>
</dbReference>
<evidence type="ECO:0000256" key="1">
    <source>
        <dbReference type="ARBA" id="ARBA00000189"/>
    </source>
</evidence>
<proteinExistence type="inferred from homology"/>
<dbReference type="GO" id="GO:0020037">
    <property type="term" value="F:heme binding"/>
    <property type="evidence" value="ECO:0007669"/>
    <property type="project" value="InterPro"/>
</dbReference>
<organism evidence="12 13">
    <name type="scientific">Nepenthes gracilis</name>
    <name type="common">Slender pitcher plant</name>
    <dbReference type="NCBI Taxonomy" id="150966"/>
    <lineage>
        <taxon>Eukaryota</taxon>
        <taxon>Viridiplantae</taxon>
        <taxon>Streptophyta</taxon>
        <taxon>Embryophyta</taxon>
        <taxon>Tracheophyta</taxon>
        <taxon>Spermatophyta</taxon>
        <taxon>Magnoliopsida</taxon>
        <taxon>eudicotyledons</taxon>
        <taxon>Gunneridae</taxon>
        <taxon>Pentapetalae</taxon>
        <taxon>Caryophyllales</taxon>
        <taxon>Nepenthaceae</taxon>
        <taxon>Nepenthes</taxon>
    </lineage>
</organism>
<dbReference type="InterPro" id="IPR019793">
    <property type="entry name" value="Peroxidases_heam-ligand_BS"/>
</dbReference>
<evidence type="ECO:0000313" key="13">
    <source>
        <dbReference type="Proteomes" id="UP001279734"/>
    </source>
</evidence>
<evidence type="ECO:0000256" key="3">
    <source>
        <dbReference type="ARBA" id="ARBA00012313"/>
    </source>
</evidence>
<dbReference type="InterPro" id="IPR000823">
    <property type="entry name" value="Peroxidase_pln"/>
</dbReference>
<comment type="catalytic activity">
    <reaction evidence="1">
        <text>2 a phenolic donor + H2O2 = 2 a phenolic radical donor + 2 H2O</text>
        <dbReference type="Rhea" id="RHEA:56136"/>
        <dbReference type="ChEBI" id="CHEBI:15377"/>
        <dbReference type="ChEBI" id="CHEBI:16240"/>
        <dbReference type="ChEBI" id="CHEBI:139520"/>
        <dbReference type="ChEBI" id="CHEBI:139521"/>
        <dbReference type="EC" id="1.11.1.7"/>
    </reaction>
</comment>
<evidence type="ECO:0000256" key="9">
    <source>
        <dbReference type="PIRSR" id="PIRSR600823-2"/>
    </source>
</evidence>
<evidence type="ECO:0000256" key="4">
    <source>
        <dbReference type="ARBA" id="ARBA00022559"/>
    </source>
</evidence>
<dbReference type="Gene3D" id="1.10.420.10">
    <property type="entry name" value="Peroxidase, domain 2"/>
    <property type="match status" value="1"/>
</dbReference>
<keyword evidence="13" id="KW-1185">Reference proteome</keyword>